<dbReference type="GO" id="GO:0009678">
    <property type="term" value="F:diphosphate hydrolysis-driven proton transmembrane transporter activity"/>
    <property type="evidence" value="ECO:0007669"/>
    <property type="project" value="InterPro"/>
</dbReference>
<sequence length="52" mass="5503">MSIKISSKGSDVHKTVVTGDTVDDPDKDTVGPAINPLIKIMSIVVLMIVPIL</sequence>
<evidence type="ECO:0000313" key="9">
    <source>
        <dbReference type="EMBL" id="VAX11282.1"/>
    </source>
</evidence>
<evidence type="ECO:0000256" key="6">
    <source>
        <dbReference type="ARBA" id="ARBA00022989"/>
    </source>
</evidence>
<dbReference type="PANTHER" id="PTHR31998">
    <property type="entry name" value="K(+)-INSENSITIVE PYROPHOSPHATE-ENERGIZED PROTON PUMP"/>
    <property type="match status" value="1"/>
</dbReference>
<evidence type="ECO:0000256" key="5">
    <source>
        <dbReference type="ARBA" id="ARBA00022967"/>
    </source>
</evidence>
<comment type="subcellular location">
    <subcellularLocation>
        <location evidence="1">Endomembrane system</location>
        <topology evidence="1">Multi-pass membrane protein</topology>
    </subcellularLocation>
</comment>
<evidence type="ECO:0000256" key="7">
    <source>
        <dbReference type="ARBA" id="ARBA00023065"/>
    </source>
</evidence>
<dbReference type="GO" id="GO:0004427">
    <property type="term" value="F:inorganic diphosphate phosphatase activity"/>
    <property type="evidence" value="ECO:0007669"/>
    <property type="project" value="InterPro"/>
</dbReference>
<keyword evidence="2" id="KW-0813">Transport</keyword>
<keyword evidence="8" id="KW-0472">Membrane</keyword>
<dbReference type="EMBL" id="UOFY01000066">
    <property type="protein sequence ID" value="VAX11282.1"/>
    <property type="molecule type" value="Genomic_DNA"/>
</dbReference>
<evidence type="ECO:0000256" key="1">
    <source>
        <dbReference type="ARBA" id="ARBA00004127"/>
    </source>
</evidence>
<dbReference type="GO" id="GO:0016020">
    <property type="term" value="C:membrane"/>
    <property type="evidence" value="ECO:0007669"/>
    <property type="project" value="InterPro"/>
</dbReference>
<name>A0A3B1B536_9ZZZZ</name>
<dbReference type="AlphaFoldDB" id="A0A3B1B536"/>
<dbReference type="GO" id="GO:0012505">
    <property type="term" value="C:endomembrane system"/>
    <property type="evidence" value="ECO:0007669"/>
    <property type="project" value="UniProtKB-SubCell"/>
</dbReference>
<dbReference type="Pfam" id="PF03030">
    <property type="entry name" value="H_PPase"/>
    <property type="match status" value="1"/>
</dbReference>
<evidence type="ECO:0000256" key="3">
    <source>
        <dbReference type="ARBA" id="ARBA00022692"/>
    </source>
</evidence>
<evidence type="ECO:0000256" key="2">
    <source>
        <dbReference type="ARBA" id="ARBA00022448"/>
    </source>
</evidence>
<organism evidence="9">
    <name type="scientific">hydrothermal vent metagenome</name>
    <dbReference type="NCBI Taxonomy" id="652676"/>
    <lineage>
        <taxon>unclassified sequences</taxon>
        <taxon>metagenomes</taxon>
        <taxon>ecological metagenomes</taxon>
    </lineage>
</organism>
<accession>A0A3B1B536</accession>
<reference evidence="9" key="1">
    <citation type="submission" date="2018-06" db="EMBL/GenBank/DDBJ databases">
        <authorList>
            <person name="Zhirakovskaya E."/>
        </authorList>
    </citation>
    <scope>NUCLEOTIDE SEQUENCE</scope>
</reference>
<keyword evidence="3" id="KW-0812">Transmembrane</keyword>
<keyword evidence="7" id="KW-0406">Ion transport</keyword>
<evidence type="ECO:0000256" key="4">
    <source>
        <dbReference type="ARBA" id="ARBA00022842"/>
    </source>
</evidence>
<proteinExistence type="predicted"/>
<keyword evidence="4" id="KW-0460">Magnesium</keyword>
<keyword evidence="5" id="KW-1278">Translocase</keyword>
<dbReference type="InterPro" id="IPR004131">
    <property type="entry name" value="PPase-energised_H-pump"/>
</dbReference>
<gene>
    <name evidence="9" type="ORF">MNBD_GAMMA25-1722</name>
</gene>
<protein>
    <submittedName>
        <fullName evidence="9">Uncharacterized protein</fullName>
    </submittedName>
</protein>
<keyword evidence="6" id="KW-1133">Transmembrane helix</keyword>
<evidence type="ECO:0000256" key="8">
    <source>
        <dbReference type="ARBA" id="ARBA00023136"/>
    </source>
</evidence>